<feature type="compositionally biased region" description="Polar residues" evidence="1">
    <location>
        <begin position="408"/>
        <end position="421"/>
    </location>
</feature>
<dbReference type="InterPro" id="IPR029498">
    <property type="entry name" value="HeLo_dom"/>
</dbReference>
<evidence type="ECO:0000256" key="1">
    <source>
        <dbReference type="SAM" id="MobiDB-lite"/>
    </source>
</evidence>
<reference evidence="3" key="1">
    <citation type="journal article" date="2020" name="Stud. Mycol.">
        <title>101 Dothideomycetes genomes: a test case for predicting lifestyles and emergence of pathogens.</title>
        <authorList>
            <person name="Haridas S."/>
            <person name="Albert R."/>
            <person name="Binder M."/>
            <person name="Bloem J."/>
            <person name="Labutti K."/>
            <person name="Salamov A."/>
            <person name="Andreopoulos B."/>
            <person name="Baker S."/>
            <person name="Barry K."/>
            <person name="Bills G."/>
            <person name="Bluhm B."/>
            <person name="Cannon C."/>
            <person name="Castanera R."/>
            <person name="Culley D."/>
            <person name="Daum C."/>
            <person name="Ezra D."/>
            <person name="Gonzalez J."/>
            <person name="Henrissat B."/>
            <person name="Kuo A."/>
            <person name="Liang C."/>
            <person name="Lipzen A."/>
            <person name="Lutzoni F."/>
            <person name="Magnuson J."/>
            <person name="Mondo S."/>
            <person name="Nolan M."/>
            <person name="Ohm R."/>
            <person name="Pangilinan J."/>
            <person name="Park H.-J."/>
            <person name="Ramirez L."/>
            <person name="Alfaro M."/>
            <person name="Sun H."/>
            <person name="Tritt A."/>
            <person name="Yoshinaga Y."/>
            <person name="Zwiers L.-H."/>
            <person name="Turgeon B."/>
            <person name="Goodwin S."/>
            <person name="Spatafora J."/>
            <person name="Crous P."/>
            <person name="Grigoriev I."/>
        </authorList>
    </citation>
    <scope>NUCLEOTIDE SEQUENCE</scope>
    <source>
        <strain evidence="3">CBS 123094</strain>
    </source>
</reference>
<gene>
    <name evidence="3" type="ORF">P154DRAFT_350326</name>
</gene>
<sequence>MNSANQNSTLDTPPPTPPPKSKAQILTDVLSLATLFSTCVEAFNLIHPSKDSDLPQKVALVKLGLQQGRLLIFGDVVGISSPPATIATHMIPSHPGATNPDPNVPINFGVRDPRLDDPDINKKVRDALDEIAGRPAHLTREEMMEKYGMKNPKRFSPLEYPSLDTNRLAAFREKYGLLQDLVRQSGIRASIRRGMSMAIQRWTVRDVDKFEEFVRTVRIEVDGLIALLGVKEQVDRGMKSDIRAMGWHPDLSGPVVRSDWEKLRLIREACVQDYPEYIEQTDKALKYISEELKGTSLDHFRASLQLPTSPPPMDPKPDEKQNGEQAPNVPTTPKGKEKRPSIFSMFKSWGKGSKGDQDKSKNISSSNQKDPLRSLSADMSRKSEDDNTLEPARSKSLGAVPDDFMYNSLESTLKQTHTQETVQEDTSSDSPEPSMLVPVNTANSLIDRHDMYKGVGRVETKDIRARAHDLAS</sequence>
<dbReference type="Gene3D" id="1.20.120.1020">
    <property type="entry name" value="Prion-inhibition and propagation, HeLo domain"/>
    <property type="match status" value="1"/>
</dbReference>
<dbReference type="EMBL" id="ML977644">
    <property type="protein sequence ID" value="KAF1995170.1"/>
    <property type="molecule type" value="Genomic_DNA"/>
</dbReference>
<dbReference type="Proteomes" id="UP000799779">
    <property type="component" value="Unassembled WGS sequence"/>
</dbReference>
<evidence type="ECO:0000259" key="2">
    <source>
        <dbReference type="Pfam" id="PF14479"/>
    </source>
</evidence>
<protein>
    <recommendedName>
        <fullName evidence="2">Prion-inhibition and propagation HeLo domain-containing protein</fullName>
    </recommendedName>
</protein>
<dbReference type="Pfam" id="PF14479">
    <property type="entry name" value="HeLo"/>
    <property type="match status" value="1"/>
</dbReference>
<evidence type="ECO:0000313" key="4">
    <source>
        <dbReference type="Proteomes" id="UP000799779"/>
    </source>
</evidence>
<feature type="region of interest" description="Disordered" evidence="1">
    <location>
        <begin position="303"/>
        <end position="437"/>
    </location>
</feature>
<feature type="compositionally biased region" description="Polar residues" evidence="1">
    <location>
        <begin position="1"/>
        <end position="11"/>
    </location>
</feature>
<proteinExistence type="predicted"/>
<accession>A0A6A5W0D4</accession>
<feature type="region of interest" description="Disordered" evidence="1">
    <location>
        <begin position="1"/>
        <end position="22"/>
    </location>
</feature>
<evidence type="ECO:0000313" key="3">
    <source>
        <dbReference type="EMBL" id="KAF1995170.1"/>
    </source>
</evidence>
<name>A0A6A5W0D4_9PLEO</name>
<dbReference type="OrthoDB" id="20872at2759"/>
<keyword evidence="4" id="KW-1185">Reference proteome</keyword>
<dbReference type="InterPro" id="IPR038305">
    <property type="entry name" value="HeLo_sf"/>
</dbReference>
<organism evidence="3 4">
    <name type="scientific">Amniculicola lignicola CBS 123094</name>
    <dbReference type="NCBI Taxonomy" id="1392246"/>
    <lineage>
        <taxon>Eukaryota</taxon>
        <taxon>Fungi</taxon>
        <taxon>Dikarya</taxon>
        <taxon>Ascomycota</taxon>
        <taxon>Pezizomycotina</taxon>
        <taxon>Dothideomycetes</taxon>
        <taxon>Pleosporomycetidae</taxon>
        <taxon>Pleosporales</taxon>
        <taxon>Amniculicolaceae</taxon>
        <taxon>Amniculicola</taxon>
    </lineage>
</organism>
<dbReference type="AlphaFoldDB" id="A0A6A5W0D4"/>
<feature type="domain" description="Prion-inhibition and propagation HeLo" evidence="2">
    <location>
        <begin position="29"/>
        <end position="254"/>
    </location>
</feature>